<comment type="caution">
    <text evidence="1">The sequence shown here is derived from an EMBL/GenBank/DDBJ whole genome shotgun (WGS) entry which is preliminary data.</text>
</comment>
<keyword evidence="2" id="KW-1185">Reference proteome</keyword>
<proteinExistence type="predicted"/>
<name>A0ACB7RXC8_HYAAI</name>
<dbReference type="EMBL" id="CM023487">
    <property type="protein sequence ID" value="KAH6926441.1"/>
    <property type="molecule type" value="Genomic_DNA"/>
</dbReference>
<sequence length="133" mass="14009">MCVVCLQVDPWAWPSNRGRAVAQVARNAGDSRSPRGANRRAANGIRDDQESSMSSSVLRACSAQYYNACLPPGDAIHRSGSANQLNGHHAQPQSSPSSQQVHATATSAAHHQTAVGMSNATSLGPARPQRTHS</sequence>
<evidence type="ECO:0000313" key="1">
    <source>
        <dbReference type="EMBL" id="KAH6926441.1"/>
    </source>
</evidence>
<evidence type="ECO:0000313" key="2">
    <source>
        <dbReference type="Proteomes" id="UP000821845"/>
    </source>
</evidence>
<dbReference type="Proteomes" id="UP000821845">
    <property type="component" value="Chromosome 7"/>
</dbReference>
<reference evidence="1" key="1">
    <citation type="submission" date="2020-05" db="EMBL/GenBank/DDBJ databases">
        <title>Large-scale comparative analyses of tick genomes elucidate their genetic diversity and vector capacities.</title>
        <authorList>
            <person name="Jia N."/>
            <person name="Wang J."/>
            <person name="Shi W."/>
            <person name="Du L."/>
            <person name="Sun Y."/>
            <person name="Zhan W."/>
            <person name="Jiang J."/>
            <person name="Wang Q."/>
            <person name="Zhang B."/>
            <person name="Ji P."/>
            <person name="Sakyi L.B."/>
            <person name="Cui X."/>
            <person name="Yuan T."/>
            <person name="Jiang B."/>
            <person name="Yang W."/>
            <person name="Lam T.T.-Y."/>
            <person name="Chang Q."/>
            <person name="Ding S."/>
            <person name="Wang X."/>
            <person name="Zhu J."/>
            <person name="Ruan X."/>
            <person name="Zhao L."/>
            <person name="Wei J."/>
            <person name="Que T."/>
            <person name="Du C."/>
            <person name="Cheng J."/>
            <person name="Dai P."/>
            <person name="Han X."/>
            <person name="Huang E."/>
            <person name="Gao Y."/>
            <person name="Liu J."/>
            <person name="Shao H."/>
            <person name="Ye R."/>
            <person name="Li L."/>
            <person name="Wei W."/>
            <person name="Wang X."/>
            <person name="Wang C."/>
            <person name="Yang T."/>
            <person name="Huo Q."/>
            <person name="Li W."/>
            <person name="Guo W."/>
            <person name="Chen H."/>
            <person name="Zhou L."/>
            <person name="Ni X."/>
            <person name="Tian J."/>
            <person name="Zhou Y."/>
            <person name="Sheng Y."/>
            <person name="Liu T."/>
            <person name="Pan Y."/>
            <person name="Xia L."/>
            <person name="Li J."/>
            <person name="Zhao F."/>
            <person name="Cao W."/>
        </authorList>
    </citation>
    <scope>NUCLEOTIDE SEQUENCE</scope>
    <source>
        <strain evidence="1">Hyas-2018</strain>
    </source>
</reference>
<accession>A0ACB7RXC8</accession>
<gene>
    <name evidence="1" type="ORF">HPB50_018701</name>
</gene>
<protein>
    <submittedName>
        <fullName evidence="1">Uncharacterized protein</fullName>
    </submittedName>
</protein>
<organism evidence="1 2">
    <name type="scientific">Hyalomma asiaticum</name>
    <name type="common">Tick</name>
    <dbReference type="NCBI Taxonomy" id="266040"/>
    <lineage>
        <taxon>Eukaryota</taxon>
        <taxon>Metazoa</taxon>
        <taxon>Ecdysozoa</taxon>
        <taxon>Arthropoda</taxon>
        <taxon>Chelicerata</taxon>
        <taxon>Arachnida</taxon>
        <taxon>Acari</taxon>
        <taxon>Parasitiformes</taxon>
        <taxon>Ixodida</taxon>
        <taxon>Ixodoidea</taxon>
        <taxon>Ixodidae</taxon>
        <taxon>Hyalomminae</taxon>
        <taxon>Hyalomma</taxon>
    </lineage>
</organism>